<evidence type="ECO:0000256" key="2">
    <source>
        <dbReference type="ARBA" id="ARBA00005528"/>
    </source>
</evidence>
<evidence type="ECO:0000313" key="15">
    <source>
        <dbReference type="EMBL" id="CDH45149.1"/>
    </source>
</evidence>
<keyword evidence="6 12" id="KW-0698">rRNA processing</keyword>
<evidence type="ECO:0000313" key="16">
    <source>
        <dbReference type="Proteomes" id="UP000019184"/>
    </source>
</evidence>
<proteinExistence type="inferred from homology"/>
<evidence type="ECO:0000256" key="8">
    <source>
        <dbReference type="ARBA" id="ARBA00022679"/>
    </source>
</evidence>
<dbReference type="InterPro" id="IPR046887">
    <property type="entry name" value="RsmE_PUA-like"/>
</dbReference>
<dbReference type="Proteomes" id="UP000019184">
    <property type="component" value="Unassembled WGS sequence"/>
</dbReference>
<dbReference type="InterPro" id="IPR006700">
    <property type="entry name" value="RsmE"/>
</dbReference>
<keyword evidence="5 12" id="KW-0963">Cytoplasm</keyword>
<name>A0A7U7J3E9_9GAMM</name>
<dbReference type="Gene3D" id="2.40.240.20">
    <property type="entry name" value="Hypothetical PUA domain-like, domain 1"/>
    <property type="match status" value="1"/>
</dbReference>
<dbReference type="SUPFAM" id="SSF88697">
    <property type="entry name" value="PUA domain-like"/>
    <property type="match status" value="1"/>
</dbReference>
<dbReference type="RefSeq" id="WP_034432552.1">
    <property type="nucleotide sequence ID" value="NZ_CBTK010000124.1"/>
</dbReference>
<keyword evidence="16" id="KW-1185">Reference proteome</keyword>
<feature type="domain" description="Ribosomal RNA small subunit methyltransferase E PUA-like" evidence="14">
    <location>
        <begin position="20"/>
        <end position="66"/>
    </location>
</feature>
<dbReference type="CDD" id="cd18084">
    <property type="entry name" value="RsmE-like"/>
    <property type="match status" value="1"/>
</dbReference>
<dbReference type="PANTHER" id="PTHR30027:SF3">
    <property type="entry name" value="16S RRNA (URACIL(1498)-N(3))-METHYLTRANSFERASE"/>
    <property type="match status" value="1"/>
</dbReference>
<evidence type="ECO:0000259" key="14">
    <source>
        <dbReference type="Pfam" id="PF20260"/>
    </source>
</evidence>
<evidence type="ECO:0000256" key="3">
    <source>
        <dbReference type="ARBA" id="ARBA00012328"/>
    </source>
</evidence>
<dbReference type="SUPFAM" id="SSF75217">
    <property type="entry name" value="alpha/beta knot"/>
    <property type="match status" value="1"/>
</dbReference>
<comment type="subcellular location">
    <subcellularLocation>
        <location evidence="1 12">Cytoplasm</location>
    </subcellularLocation>
</comment>
<dbReference type="PIRSF" id="PIRSF015601">
    <property type="entry name" value="MTase_slr0722"/>
    <property type="match status" value="1"/>
</dbReference>
<evidence type="ECO:0000256" key="4">
    <source>
        <dbReference type="ARBA" id="ARBA00013673"/>
    </source>
</evidence>
<dbReference type="InterPro" id="IPR015947">
    <property type="entry name" value="PUA-like_sf"/>
</dbReference>
<comment type="catalytic activity">
    <reaction evidence="11 12">
        <text>uridine(1498) in 16S rRNA + S-adenosyl-L-methionine = N(3)-methyluridine(1498) in 16S rRNA + S-adenosyl-L-homocysteine + H(+)</text>
        <dbReference type="Rhea" id="RHEA:42920"/>
        <dbReference type="Rhea" id="RHEA-COMP:10283"/>
        <dbReference type="Rhea" id="RHEA-COMP:10284"/>
        <dbReference type="ChEBI" id="CHEBI:15378"/>
        <dbReference type="ChEBI" id="CHEBI:57856"/>
        <dbReference type="ChEBI" id="CHEBI:59789"/>
        <dbReference type="ChEBI" id="CHEBI:65315"/>
        <dbReference type="ChEBI" id="CHEBI:74502"/>
        <dbReference type="EC" id="2.1.1.193"/>
    </reaction>
</comment>
<dbReference type="PANTHER" id="PTHR30027">
    <property type="entry name" value="RIBOSOMAL RNA SMALL SUBUNIT METHYLTRANSFERASE E"/>
    <property type="match status" value="1"/>
</dbReference>
<dbReference type="EC" id="2.1.1.193" evidence="3 12"/>
<dbReference type="Gene3D" id="3.40.1280.10">
    <property type="match status" value="1"/>
</dbReference>
<dbReference type="GO" id="GO:0070042">
    <property type="term" value="F:rRNA (uridine-N3-)-methyltransferase activity"/>
    <property type="evidence" value="ECO:0007669"/>
    <property type="project" value="TreeGrafter"/>
</dbReference>
<gene>
    <name evidence="15" type="ORF">BN874_210029</name>
</gene>
<feature type="domain" description="Ribosomal RNA small subunit methyltransferase E methyltransferase" evidence="13">
    <location>
        <begin position="75"/>
        <end position="237"/>
    </location>
</feature>
<comment type="caution">
    <text evidence="15">The sequence shown here is derived from an EMBL/GenBank/DDBJ whole genome shotgun (WGS) entry which is preliminary data.</text>
</comment>
<evidence type="ECO:0000256" key="6">
    <source>
        <dbReference type="ARBA" id="ARBA00022552"/>
    </source>
</evidence>
<keyword evidence="9 12" id="KW-0949">S-adenosyl-L-methionine</keyword>
<comment type="similarity">
    <text evidence="2 12">Belongs to the RNA methyltransferase RsmE family.</text>
</comment>
<evidence type="ECO:0000256" key="10">
    <source>
        <dbReference type="ARBA" id="ARBA00025699"/>
    </source>
</evidence>
<sequence>MRIPRIYLSLPLKVGATVLLDDNAFNHAVRVLRLNPGAPLVLFNGEGGAFAATLTDIGKREAQVRITEASPGEVESPLRVVLAQGISRGEKMDYTLQKAVELGVVAIQPLFTERSGVALSGERLDRKVQHWRGIVIGGCEQCGRNRLPEVREPLTLTTWLLRSAEPGLRLLLDPLAERGLRGLEPPTGMVTLLIGPEGGLSPAEIAQAGTVGFSGIRLGPRILRTETAGMAALAAMQALWGDWV</sequence>
<dbReference type="GO" id="GO:0070475">
    <property type="term" value="P:rRNA base methylation"/>
    <property type="evidence" value="ECO:0007669"/>
    <property type="project" value="TreeGrafter"/>
</dbReference>
<accession>A0A7U7J3E9</accession>
<reference evidence="15 16" key="1">
    <citation type="journal article" date="2014" name="ISME J.">
        <title>Candidatus Competibacter-lineage genomes retrieved from metagenomes reveal functional metabolic diversity.</title>
        <authorList>
            <person name="McIlroy S.J."/>
            <person name="Albertsen M."/>
            <person name="Andresen E.K."/>
            <person name="Saunders A.M."/>
            <person name="Kristiansen R."/>
            <person name="Stokholm-Bjerregaard M."/>
            <person name="Nielsen K.L."/>
            <person name="Nielsen P.H."/>
        </authorList>
    </citation>
    <scope>NUCLEOTIDE SEQUENCE [LARGE SCALE GENOMIC DNA]</scope>
    <source>
        <strain evidence="15 16">Run_B_J11</strain>
    </source>
</reference>
<dbReference type="InterPro" id="IPR029028">
    <property type="entry name" value="Alpha/beta_knot_MTases"/>
</dbReference>
<dbReference type="NCBIfam" id="NF008692">
    <property type="entry name" value="PRK11713.1-5"/>
    <property type="match status" value="1"/>
</dbReference>
<organism evidence="15 16">
    <name type="scientific">Candidatus Contendobacter odensis Run_B_J11</name>
    <dbReference type="NCBI Taxonomy" id="1400861"/>
    <lineage>
        <taxon>Bacteria</taxon>
        <taxon>Pseudomonadati</taxon>
        <taxon>Pseudomonadota</taxon>
        <taxon>Gammaproteobacteria</taxon>
        <taxon>Candidatus Competibacteraceae</taxon>
        <taxon>Candidatus Contendibacter</taxon>
    </lineage>
</organism>
<keyword evidence="7 12" id="KW-0489">Methyltransferase</keyword>
<dbReference type="EMBL" id="CBTK010000124">
    <property type="protein sequence ID" value="CDH45149.1"/>
    <property type="molecule type" value="Genomic_DNA"/>
</dbReference>
<dbReference type="Pfam" id="PF04452">
    <property type="entry name" value="Methyltrans_RNA"/>
    <property type="match status" value="1"/>
</dbReference>
<evidence type="ECO:0000256" key="7">
    <source>
        <dbReference type="ARBA" id="ARBA00022603"/>
    </source>
</evidence>
<dbReference type="OrthoDB" id="9815641at2"/>
<evidence type="ECO:0000256" key="5">
    <source>
        <dbReference type="ARBA" id="ARBA00022490"/>
    </source>
</evidence>
<evidence type="ECO:0000256" key="9">
    <source>
        <dbReference type="ARBA" id="ARBA00022691"/>
    </source>
</evidence>
<evidence type="ECO:0000256" key="1">
    <source>
        <dbReference type="ARBA" id="ARBA00004496"/>
    </source>
</evidence>
<dbReference type="InterPro" id="IPR046886">
    <property type="entry name" value="RsmE_MTase_dom"/>
</dbReference>
<evidence type="ECO:0000259" key="13">
    <source>
        <dbReference type="Pfam" id="PF04452"/>
    </source>
</evidence>
<comment type="function">
    <text evidence="10 12">Specifically methylates the N3 position of the uracil ring of uridine 1498 (m3U1498) in 16S rRNA. Acts on the fully assembled 30S ribosomal subunit.</text>
</comment>
<dbReference type="Pfam" id="PF20260">
    <property type="entry name" value="PUA_4"/>
    <property type="match status" value="1"/>
</dbReference>
<protein>
    <recommendedName>
        <fullName evidence="4 12">Ribosomal RNA small subunit methyltransferase E</fullName>
        <ecNumber evidence="3 12">2.1.1.193</ecNumber>
    </recommendedName>
</protein>
<keyword evidence="8 12" id="KW-0808">Transferase</keyword>
<evidence type="ECO:0000256" key="12">
    <source>
        <dbReference type="PIRNR" id="PIRNR015601"/>
    </source>
</evidence>
<dbReference type="NCBIfam" id="TIGR00046">
    <property type="entry name" value="RsmE family RNA methyltransferase"/>
    <property type="match status" value="1"/>
</dbReference>
<evidence type="ECO:0000256" key="11">
    <source>
        <dbReference type="ARBA" id="ARBA00047944"/>
    </source>
</evidence>
<dbReference type="InterPro" id="IPR029026">
    <property type="entry name" value="tRNA_m1G_MTases_N"/>
</dbReference>
<dbReference type="GO" id="GO:0005737">
    <property type="term" value="C:cytoplasm"/>
    <property type="evidence" value="ECO:0007669"/>
    <property type="project" value="UniProtKB-SubCell"/>
</dbReference>
<dbReference type="AlphaFoldDB" id="A0A7U7J3E9"/>